<dbReference type="GO" id="GO:0003676">
    <property type="term" value="F:nucleic acid binding"/>
    <property type="evidence" value="ECO:0007669"/>
    <property type="project" value="InterPro"/>
</dbReference>
<feature type="compositionally biased region" description="Basic and acidic residues" evidence="1">
    <location>
        <begin position="218"/>
        <end position="242"/>
    </location>
</feature>
<dbReference type="Gene3D" id="3.30.160.60">
    <property type="entry name" value="Classic Zinc Finger"/>
    <property type="match status" value="3"/>
</dbReference>
<dbReference type="Pfam" id="PF12874">
    <property type="entry name" value="zf-met"/>
    <property type="match status" value="3"/>
</dbReference>
<feature type="domain" description="C2H2-type" evidence="2">
    <location>
        <begin position="390"/>
        <end position="414"/>
    </location>
</feature>
<evidence type="ECO:0000313" key="4">
    <source>
        <dbReference type="EMBL" id="KAE8718894.1"/>
    </source>
</evidence>
<feature type="domain" description="U1-type" evidence="3">
    <location>
        <begin position="307"/>
        <end position="341"/>
    </location>
</feature>
<dbReference type="InterPro" id="IPR013087">
    <property type="entry name" value="Znf_C2H2_type"/>
</dbReference>
<dbReference type="EMBL" id="VEPZ02000799">
    <property type="protein sequence ID" value="KAE8718894.1"/>
    <property type="molecule type" value="Genomic_DNA"/>
</dbReference>
<dbReference type="OrthoDB" id="10009287at2759"/>
<accession>A0A6A3BQP7</accession>
<dbReference type="PANTHER" id="PTHR47487">
    <property type="entry name" value="OS06G0651300 PROTEIN-RELATED"/>
    <property type="match status" value="1"/>
</dbReference>
<feature type="domain" description="U1-type" evidence="3">
    <location>
        <begin position="188"/>
        <end position="222"/>
    </location>
</feature>
<feature type="domain" description="C2H2-type" evidence="2">
    <location>
        <begin position="310"/>
        <end position="334"/>
    </location>
</feature>
<dbReference type="InterPro" id="IPR036236">
    <property type="entry name" value="Znf_C2H2_sf"/>
</dbReference>
<dbReference type="SMART" id="SM00451">
    <property type="entry name" value="ZnF_U1"/>
    <property type="match status" value="3"/>
</dbReference>
<dbReference type="InterPro" id="IPR003604">
    <property type="entry name" value="Matrin/U1-like-C_Znf_C2H2"/>
</dbReference>
<sequence>MDFKFRAIDDPPPSTPSSSSGQALRPESNVILSRTEDVELEKLQIREEIIALEVGRRRAIEAEVRTELMMVEWEMAALHRVRETGLSYDPRLPLVPHFHGLHRWRPDVRFNSFPTPPQPTVLQHPVVFPPPLTEVLDAEVKDSSEEKNKLIKLAKPDPNRVVGEKRKTPPLAETAEPPQPLISSKVKQNELSCPICLTTATSEKALAEHLGGKKHKAKEAMQKAQKTEKSFDDSTDTETSRKKLKCSDEKLEDNEKIKNEKNEHLIKKEEEMESFTEKKIADSLEKKHAPTVVDEVEKTPEVSKMKKFKFWCEICSIGVHSEVVMETHKKGRKHTDRLLEIGKSKAATLSTASTDTVTEQANSTDDEMPKVADVVSVEKTPELIKKKFKFWCEICSIGAHSEVVMVTHEKGRKHMARLQEIGKSKVTDLVTATTEQATSTDAKSRSCGF</sequence>
<dbReference type="Proteomes" id="UP000436088">
    <property type="component" value="Unassembled WGS sequence"/>
</dbReference>
<dbReference type="GO" id="GO:0008270">
    <property type="term" value="F:zinc ion binding"/>
    <property type="evidence" value="ECO:0007669"/>
    <property type="project" value="InterPro"/>
</dbReference>
<evidence type="ECO:0000259" key="2">
    <source>
        <dbReference type="SMART" id="SM00355"/>
    </source>
</evidence>
<evidence type="ECO:0000256" key="1">
    <source>
        <dbReference type="SAM" id="MobiDB-lite"/>
    </source>
</evidence>
<feature type="domain" description="C2H2-type" evidence="2">
    <location>
        <begin position="191"/>
        <end position="215"/>
    </location>
</feature>
<feature type="region of interest" description="Disordered" evidence="1">
    <location>
        <begin position="1"/>
        <end position="27"/>
    </location>
</feature>
<evidence type="ECO:0000259" key="3">
    <source>
        <dbReference type="SMART" id="SM00451"/>
    </source>
</evidence>
<dbReference type="AlphaFoldDB" id="A0A6A3BQP7"/>
<proteinExistence type="predicted"/>
<feature type="region of interest" description="Disordered" evidence="1">
    <location>
        <begin position="211"/>
        <end position="242"/>
    </location>
</feature>
<dbReference type="PANTHER" id="PTHR47487:SF8">
    <property type="entry name" value="OS08G0270900 PROTEIN"/>
    <property type="match status" value="1"/>
</dbReference>
<protein>
    <recommendedName>
        <fullName evidence="6">C2H2-type domain-containing protein</fullName>
    </recommendedName>
</protein>
<evidence type="ECO:0000313" key="5">
    <source>
        <dbReference type="Proteomes" id="UP000436088"/>
    </source>
</evidence>
<reference evidence="4" key="1">
    <citation type="submission" date="2019-09" db="EMBL/GenBank/DDBJ databases">
        <title>Draft genome information of white flower Hibiscus syriacus.</title>
        <authorList>
            <person name="Kim Y.-M."/>
        </authorList>
    </citation>
    <scope>NUCLEOTIDE SEQUENCE [LARGE SCALE GENOMIC DNA]</scope>
    <source>
        <strain evidence="4">YM2019G1</strain>
    </source>
</reference>
<dbReference type="SMART" id="SM00355">
    <property type="entry name" value="ZnF_C2H2"/>
    <property type="match status" value="3"/>
</dbReference>
<organism evidence="4 5">
    <name type="scientific">Hibiscus syriacus</name>
    <name type="common">Rose of Sharon</name>
    <dbReference type="NCBI Taxonomy" id="106335"/>
    <lineage>
        <taxon>Eukaryota</taxon>
        <taxon>Viridiplantae</taxon>
        <taxon>Streptophyta</taxon>
        <taxon>Embryophyta</taxon>
        <taxon>Tracheophyta</taxon>
        <taxon>Spermatophyta</taxon>
        <taxon>Magnoliopsida</taxon>
        <taxon>eudicotyledons</taxon>
        <taxon>Gunneridae</taxon>
        <taxon>Pentapetalae</taxon>
        <taxon>rosids</taxon>
        <taxon>malvids</taxon>
        <taxon>Malvales</taxon>
        <taxon>Malvaceae</taxon>
        <taxon>Malvoideae</taxon>
        <taxon>Hibiscus</taxon>
    </lineage>
</organism>
<evidence type="ECO:0008006" key="6">
    <source>
        <dbReference type="Google" id="ProtNLM"/>
    </source>
</evidence>
<feature type="region of interest" description="Disordered" evidence="1">
    <location>
        <begin position="158"/>
        <end position="179"/>
    </location>
</feature>
<gene>
    <name evidence="4" type="ORF">F3Y22_tig00109987pilonHSYRG00172</name>
</gene>
<keyword evidence="5" id="KW-1185">Reference proteome</keyword>
<feature type="compositionally biased region" description="Basic and acidic residues" evidence="1">
    <location>
        <begin position="158"/>
        <end position="167"/>
    </location>
</feature>
<comment type="caution">
    <text evidence="4">The sequence shown here is derived from an EMBL/GenBank/DDBJ whole genome shotgun (WGS) entry which is preliminary data.</text>
</comment>
<name>A0A6A3BQP7_HIBSY</name>
<dbReference type="SUPFAM" id="SSF57667">
    <property type="entry name" value="beta-beta-alpha zinc fingers"/>
    <property type="match status" value="3"/>
</dbReference>
<feature type="domain" description="U1-type" evidence="3">
    <location>
        <begin position="387"/>
        <end position="421"/>
    </location>
</feature>